<dbReference type="GO" id="GO:0000155">
    <property type="term" value="F:phosphorelay sensor kinase activity"/>
    <property type="evidence" value="ECO:0007669"/>
    <property type="project" value="InterPro"/>
</dbReference>
<dbReference type="Gene3D" id="3.30.565.10">
    <property type="entry name" value="Histidine kinase-like ATPase, C-terminal domain"/>
    <property type="match status" value="1"/>
</dbReference>
<dbReference type="SMART" id="SM00387">
    <property type="entry name" value="HATPase_c"/>
    <property type="match status" value="1"/>
</dbReference>
<dbReference type="SUPFAM" id="SSF55874">
    <property type="entry name" value="ATPase domain of HSP90 chaperone/DNA topoisomerase II/histidine kinase"/>
    <property type="match status" value="1"/>
</dbReference>
<evidence type="ECO:0000256" key="2">
    <source>
        <dbReference type="ARBA" id="ARBA00012438"/>
    </source>
</evidence>
<keyword evidence="6" id="KW-0418">Kinase</keyword>
<feature type="domain" description="Histidine kinase" evidence="11">
    <location>
        <begin position="294"/>
        <end position="381"/>
    </location>
</feature>
<name>A0A9W6KZU0_9ACTN</name>
<dbReference type="InterPro" id="IPR011712">
    <property type="entry name" value="Sig_transdc_His_kin_sub3_dim/P"/>
</dbReference>
<keyword evidence="7" id="KW-0067">ATP-binding</keyword>
<evidence type="ECO:0000256" key="8">
    <source>
        <dbReference type="ARBA" id="ARBA00023012"/>
    </source>
</evidence>
<dbReference type="Pfam" id="PF07730">
    <property type="entry name" value="HisKA_3"/>
    <property type="match status" value="1"/>
</dbReference>
<feature type="transmembrane region" description="Helical" evidence="10">
    <location>
        <begin position="89"/>
        <end position="109"/>
    </location>
</feature>
<evidence type="ECO:0000256" key="10">
    <source>
        <dbReference type="SAM" id="Phobius"/>
    </source>
</evidence>
<reference evidence="12" key="2">
    <citation type="submission" date="2023-01" db="EMBL/GenBank/DDBJ databases">
        <authorList>
            <person name="Sun Q."/>
            <person name="Evtushenko L."/>
        </authorList>
    </citation>
    <scope>NUCLEOTIDE SEQUENCE</scope>
    <source>
        <strain evidence="12">VKM Ac-1321</strain>
    </source>
</reference>
<feature type="transmembrane region" description="Helical" evidence="10">
    <location>
        <begin position="121"/>
        <end position="142"/>
    </location>
</feature>
<dbReference type="PANTHER" id="PTHR24421:SF10">
    <property type="entry name" value="NITRATE_NITRITE SENSOR PROTEIN NARQ"/>
    <property type="match status" value="1"/>
</dbReference>
<dbReference type="Gene3D" id="1.20.5.1930">
    <property type="match status" value="1"/>
</dbReference>
<dbReference type="GO" id="GO:0016020">
    <property type="term" value="C:membrane"/>
    <property type="evidence" value="ECO:0007669"/>
    <property type="project" value="InterPro"/>
</dbReference>
<feature type="transmembrane region" description="Helical" evidence="10">
    <location>
        <begin position="49"/>
        <end position="69"/>
    </location>
</feature>
<keyword evidence="10" id="KW-1133">Transmembrane helix</keyword>
<keyword evidence="3" id="KW-0597">Phosphoprotein</keyword>
<evidence type="ECO:0000256" key="3">
    <source>
        <dbReference type="ARBA" id="ARBA00022553"/>
    </source>
</evidence>
<dbReference type="InterPro" id="IPR005467">
    <property type="entry name" value="His_kinase_dom"/>
</dbReference>
<protein>
    <recommendedName>
        <fullName evidence="2">histidine kinase</fullName>
        <ecNumber evidence="2">2.7.13.3</ecNumber>
    </recommendedName>
</protein>
<comment type="catalytic activity">
    <reaction evidence="1">
        <text>ATP + protein L-histidine = ADP + protein N-phospho-L-histidine.</text>
        <dbReference type="EC" id="2.7.13.3"/>
    </reaction>
</comment>
<evidence type="ECO:0000256" key="4">
    <source>
        <dbReference type="ARBA" id="ARBA00022679"/>
    </source>
</evidence>
<accession>A0A9W6KZU0</accession>
<keyword evidence="4" id="KW-0808">Transferase</keyword>
<dbReference type="EMBL" id="BSFP01000151">
    <property type="protein sequence ID" value="GLL08484.1"/>
    <property type="molecule type" value="Genomic_DNA"/>
</dbReference>
<dbReference type="PROSITE" id="PS50109">
    <property type="entry name" value="HIS_KIN"/>
    <property type="match status" value="1"/>
</dbReference>
<evidence type="ECO:0000256" key="7">
    <source>
        <dbReference type="ARBA" id="ARBA00022840"/>
    </source>
</evidence>
<keyword evidence="8" id="KW-0902">Two-component regulatory system</keyword>
<proteinExistence type="predicted"/>
<dbReference type="EC" id="2.7.13.3" evidence="2"/>
<dbReference type="Pfam" id="PF02518">
    <property type="entry name" value="HATPase_c"/>
    <property type="match status" value="1"/>
</dbReference>
<dbReference type="InterPro" id="IPR050482">
    <property type="entry name" value="Sensor_HK_TwoCompSys"/>
</dbReference>
<dbReference type="CDD" id="cd16917">
    <property type="entry name" value="HATPase_UhpB-NarQ-NarX-like"/>
    <property type="match status" value="1"/>
</dbReference>
<sequence>MKDAIVVAAAAGLGSMTLVLGPPIGPGSRLWVLTELAALALVLVRRWPLAALAAEVVLIVVTDIVAPVGTNEAPLAAAVALCAVSYRHGWSVVAAGWAATTGATLFSVGNTGGLLTGPGGVLRMGSIALAVAAPVAFGRYLAGVRQAAVVAEERARDAEERRQAETAAALLAERARIAGDLHDMVAHHVSAIAMRAGSAQYAAARATEPGPALDEAAGALRAIHGSAREALVDLRGLLRVLRDADAAEPASLADPERMIADAVERSRTAGLGVRVDFDARAAAAPLALRVTAARVVQEALTNALKHAGPGTAVDTTVAVDDDRLRIEVVNAGPTGPRPALPTSGHGLTGMRKRVELHGGTLAAGPTGAGGWSLRVTLPAAVRAS</sequence>
<dbReference type="GO" id="GO:0046983">
    <property type="term" value="F:protein dimerization activity"/>
    <property type="evidence" value="ECO:0007669"/>
    <property type="project" value="InterPro"/>
</dbReference>
<dbReference type="InterPro" id="IPR036890">
    <property type="entry name" value="HATPase_C_sf"/>
</dbReference>
<dbReference type="AlphaFoldDB" id="A0A9W6KZU0"/>
<evidence type="ECO:0000256" key="9">
    <source>
        <dbReference type="SAM" id="Coils"/>
    </source>
</evidence>
<evidence type="ECO:0000259" key="11">
    <source>
        <dbReference type="PROSITE" id="PS50109"/>
    </source>
</evidence>
<comment type="caution">
    <text evidence="12">The sequence shown here is derived from an EMBL/GenBank/DDBJ whole genome shotgun (WGS) entry which is preliminary data.</text>
</comment>
<organism evidence="12 13">
    <name type="scientific">Dactylosporangium matsuzakiense</name>
    <dbReference type="NCBI Taxonomy" id="53360"/>
    <lineage>
        <taxon>Bacteria</taxon>
        <taxon>Bacillati</taxon>
        <taxon>Actinomycetota</taxon>
        <taxon>Actinomycetes</taxon>
        <taxon>Micromonosporales</taxon>
        <taxon>Micromonosporaceae</taxon>
        <taxon>Dactylosporangium</taxon>
    </lineage>
</organism>
<evidence type="ECO:0000256" key="6">
    <source>
        <dbReference type="ARBA" id="ARBA00022777"/>
    </source>
</evidence>
<reference evidence="12" key="1">
    <citation type="journal article" date="2014" name="Int. J. Syst. Evol. Microbiol.">
        <title>Complete genome sequence of Corynebacterium casei LMG S-19264T (=DSM 44701T), isolated from a smear-ripened cheese.</title>
        <authorList>
            <consortium name="US DOE Joint Genome Institute (JGI-PGF)"/>
            <person name="Walter F."/>
            <person name="Albersmeier A."/>
            <person name="Kalinowski J."/>
            <person name="Ruckert C."/>
        </authorList>
    </citation>
    <scope>NUCLEOTIDE SEQUENCE</scope>
    <source>
        <strain evidence="12">VKM Ac-1321</strain>
    </source>
</reference>
<dbReference type="GO" id="GO:0005524">
    <property type="term" value="F:ATP binding"/>
    <property type="evidence" value="ECO:0007669"/>
    <property type="project" value="UniProtKB-KW"/>
</dbReference>
<evidence type="ECO:0000256" key="5">
    <source>
        <dbReference type="ARBA" id="ARBA00022741"/>
    </source>
</evidence>
<feature type="coiled-coil region" evidence="9">
    <location>
        <begin position="141"/>
        <end position="168"/>
    </location>
</feature>
<dbReference type="PANTHER" id="PTHR24421">
    <property type="entry name" value="NITRATE/NITRITE SENSOR PROTEIN NARX-RELATED"/>
    <property type="match status" value="1"/>
</dbReference>
<gene>
    <name evidence="12" type="ORF">GCM10017581_102500</name>
</gene>
<keyword evidence="9" id="KW-0175">Coiled coil</keyword>
<evidence type="ECO:0000313" key="13">
    <source>
        <dbReference type="Proteomes" id="UP001143480"/>
    </source>
</evidence>
<keyword evidence="13" id="KW-1185">Reference proteome</keyword>
<keyword evidence="5" id="KW-0547">Nucleotide-binding</keyword>
<keyword evidence="10" id="KW-0812">Transmembrane</keyword>
<dbReference type="InterPro" id="IPR003594">
    <property type="entry name" value="HATPase_dom"/>
</dbReference>
<keyword evidence="10" id="KW-0472">Membrane</keyword>
<dbReference type="Proteomes" id="UP001143480">
    <property type="component" value="Unassembled WGS sequence"/>
</dbReference>
<evidence type="ECO:0000256" key="1">
    <source>
        <dbReference type="ARBA" id="ARBA00000085"/>
    </source>
</evidence>
<evidence type="ECO:0000313" key="12">
    <source>
        <dbReference type="EMBL" id="GLL08484.1"/>
    </source>
</evidence>